<dbReference type="Proteomes" id="UP000503017">
    <property type="component" value="Chromosome"/>
</dbReference>
<evidence type="ECO:0000313" key="1">
    <source>
        <dbReference type="EMBL" id="QKD00921.1"/>
    </source>
</evidence>
<protein>
    <submittedName>
        <fullName evidence="1">Uncharacterized protein</fullName>
    </submittedName>
</protein>
<evidence type="ECO:0000313" key="2">
    <source>
        <dbReference type="Proteomes" id="UP000503017"/>
    </source>
</evidence>
<proteinExistence type="predicted"/>
<reference evidence="1 2" key="1">
    <citation type="submission" date="2018-10" db="EMBL/GenBank/DDBJ databases">
        <authorList>
            <person name="Perry B.J."/>
            <person name="Sullivan J.T."/>
            <person name="Murphy R.J.T."/>
            <person name="Ramsay J.P."/>
            <person name="Ronson C.W."/>
        </authorList>
    </citation>
    <scope>NUCLEOTIDE SEQUENCE [LARGE SCALE GENOMIC DNA]</scope>
    <source>
        <strain evidence="1 2">R88b</strain>
    </source>
</reference>
<organism evidence="1 2">
    <name type="scientific">Mesorhizobium loti R88b</name>
    <dbReference type="NCBI Taxonomy" id="935548"/>
    <lineage>
        <taxon>Bacteria</taxon>
        <taxon>Pseudomonadati</taxon>
        <taxon>Pseudomonadota</taxon>
        <taxon>Alphaproteobacteria</taxon>
        <taxon>Hyphomicrobiales</taxon>
        <taxon>Phyllobacteriaceae</taxon>
        <taxon>Mesorhizobium</taxon>
    </lineage>
</organism>
<accession>A0A6M7WP88</accession>
<dbReference type="AlphaFoldDB" id="A0A6M7WP88"/>
<gene>
    <name evidence="1" type="ORF">EB235_04955</name>
</gene>
<dbReference type="RefSeq" id="WP_027032073.1">
    <property type="nucleotide sequence ID" value="NZ_CP033367.1"/>
</dbReference>
<sequence>MTRGLGIVASPGFERTLHRVAHIQQKSAAAALMASTAVWVAGPAYAQCTVTAPPDTCVCAGANGFGIGHDALKGIGLKHSLDGDPQ</sequence>
<dbReference type="EMBL" id="CP033367">
    <property type="protein sequence ID" value="QKD00921.1"/>
    <property type="molecule type" value="Genomic_DNA"/>
</dbReference>
<name>A0A6M7WP88_RHILI</name>